<dbReference type="SUPFAM" id="SSF82607">
    <property type="entry name" value="YbaB-like"/>
    <property type="match status" value="1"/>
</dbReference>
<dbReference type="Pfam" id="PF02575">
    <property type="entry name" value="YbaB_DNA_bd"/>
    <property type="match status" value="1"/>
</dbReference>
<evidence type="ECO:0000313" key="1">
    <source>
        <dbReference type="EMBL" id="OGM32926.1"/>
    </source>
</evidence>
<dbReference type="Proteomes" id="UP000178870">
    <property type="component" value="Unassembled WGS sequence"/>
</dbReference>
<protein>
    <recommendedName>
        <fullName evidence="3">Nucleoid-associated protein, YbaB/EbfC family</fullName>
    </recommendedName>
</protein>
<evidence type="ECO:0000313" key="2">
    <source>
        <dbReference type="Proteomes" id="UP000178870"/>
    </source>
</evidence>
<dbReference type="InterPro" id="IPR036894">
    <property type="entry name" value="YbaB-like_sf"/>
</dbReference>
<accession>A0A1F7YZY3</accession>
<proteinExistence type="predicted"/>
<dbReference type="InterPro" id="IPR004401">
    <property type="entry name" value="YbaB/EbfC"/>
</dbReference>
<gene>
    <name evidence="1" type="ORF">A2803_05020</name>
</gene>
<dbReference type="EMBL" id="MGGP01000011">
    <property type="protein sequence ID" value="OGM32926.1"/>
    <property type="molecule type" value="Genomic_DNA"/>
</dbReference>
<dbReference type="GO" id="GO:0003677">
    <property type="term" value="F:DNA binding"/>
    <property type="evidence" value="ECO:0007669"/>
    <property type="project" value="InterPro"/>
</dbReference>
<dbReference type="Gene3D" id="3.30.1310.10">
    <property type="entry name" value="Nucleoid-associated protein YbaB-like domain"/>
    <property type="match status" value="1"/>
</dbReference>
<evidence type="ECO:0008006" key="3">
    <source>
        <dbReference type="Google" id="ProtNLM"/>
    </source>
</evidence>
<sequence>MFDKLQQGKQLLQMRSQAKALQKKLADVTESVEKGAVHVKVSADQKVQFISVDGEERRDIADAVNEAFSKVQKKAAQKMLQEGGLSGLLGGMG</sequence>
<name>A0A1F7YZY3_9BACT</name>
<organism evidence="1 2">
    <name type="scientific">Candidatus Woesebacteria bacterium RIFCSPHIGHO2_01_FULL_44_21</name>
    <dbReference type="NCBI Taxonomy" id="1802503"/>
    <lineage>
        <taxon>Bacteria</taxon>
        <taxon>Candidatus Woeseibacteriota</taxon>
    </lineage>
</organism>
<reference evidence="1 2" key="1">
    <citation type="journal article" date="2016" name="Nat. Commun.">
        <title>Thousands of microbial genomes shed light on interconnected biogeochemical processes in an aquifer system.</title>
        <authorList>
            <person name="Anantharaman K."/>
            <person name="Brown C.T."/>
            <person name="Hug L.A."/>
            <person name="Sharon I."/>
            <person name="Castelle C.J."/>
            <person name="Probst A.J."/>
            <person name="Thomas B.C."/>
            <person name="Singh A."/>
            <person name="Wilkins M.J."/>
            <person name="Karaoz U."/>
            <person name="Brodie E.L."/>
            <person name="Williams K.H."/>
            <person name="Hubbard S.S."/>
            <person name="Banfield J.F."/>
        </authorList>
    </citation>
    <scope>NUCLEOTIDE SEQUENCE [LARGE SCALE GENOMIC DNA]</scope>
</reference>
<comment type="caution">
    <text evidence="1">The sequence shown here is derived from an EMBL/GenBank/DDBJ whole genome shotgun (WGS) entry which is preliminary data.</text>
</comment>
<dbReference type="AlphaFoldDB" id="A0A1F7YZY3"/>